<name>A0ABT6XDE8_9GAMM</name>
<feature type="domain" description="Methyltransferase type 11" evidence="9">
    <location>
        <begin position="56"/>
        <end position="155"/>
    </location>
</feature>
<dbReference type="RefSeq" id="WP_283211643.1">
    <property type="nucleotide sequence ID" value="NZ_JASGBI010000001.1"/>
</dbReference>
<dbReference type="Gene3D" id="3.40.50.150">
    <property type="entry name" value="Vaccinia Virus protein VP39"/>
    <property type="match status" value="1"/>
</dbReference>
<dbReference type="SUPFAM" id="SSF53335">
    <property type="entry name" value="S-adenosyl-L-methionine-dependent methyltransferases"/>
    <property type="match status" value="1"/>
</dbReference>
<dbReference type="GO" id="GO:0102130">
    <property type="term" value="F:malonyl-CoA methyltransferase activity"/>
    <property type="evidence" value="ECO:0007669"/>
    <property type="project" value="UniProtKB-EC"/>
</dbReference>
<gene>
    <name evidence="8 10" type="primary">bioC</name>
    <name evidence="10" type="ORF">QLQ15_04465</name>
</gene>
<dbReference type="NCBIfam" id="TIGR02072">
    <property type="entry name" value="BioC"/>
    <property type="match status" value="1"/>
</dbReference>
<dbReference type="PANTHER" id="PTHR13090:SF1">
    <property type="entry name" value="ARGININE-HYDROXYLASE NDUFAF5, MITOCHONDRIAL"/>
    <property type="match status" value="1"/>
</dbReference>
<evidence type="ECO:0000256" key="1">
    <source>
        <dbReference type="ARBA" id="ARBA00000852"/>
    </source>
</evidence>
<evidence type="ECO:0000256" key="2">
    <source>
        <dbReference type="ARBA" id="ARBA00004746"/>
    </source>
</evidence>
<comment type="catalytic activity">
    <reaction evidence="1 8">
        <text>malonyl-[ACP] + S-adenosyl-L-methionine = malonyl-[ACP] methyl ester + S-adenosyl-L-homocysteine</text>
        <dbReference type="Rhea" id="RHEA:17105"/>
        <dbReference type="Rhea" id="RHEA-COMP:9623"/>
        <dbReference type="Rhea" id="RHEA-COMP:9954"/>
        <dbReference type="ChEBI" id="CHEBI:57856"/>
        <dbReference type="ChEBI" id="CHEBI:59789"/>
        <dbReference type="ChEBI" id="CHEBI:78449"/>
        <dbReference type="ChEBI" id="CHEBI:78845"/>
        <dbReference type="EC" id="2.1.1.197"/>
    </reaction>
</comment>
<evidence type="ECO:0000259" key="9">
    <source>
        <dbReference type="Pfam" id="PF08241"/>
    </source>
</evidence>
<reference evidence="10 11" key="1">
    <citation type="submission" date="2023-05" db="EMBL/GenBank/DDBJ databases">
        <title>Lysobacter sp. strain LF1 Genome sequencing and assembly.</title>
        <authorList>
            <person name="Jung Y."/>
        </authorList>
    </citation>
    <scope>NUCLEOTIDE SEQUENCE [LARGE SCALE GENOMIC DNA]</scope>
    <source>
        <strain evidence="10 11">LF1</strain>
    </source>
</reference>
<evidence type="ECO:0000256" key="4">
    <source>
        <dbReference type="ARBA" id="ARBA00022603"/>
    </source>
</evidence>
<keyword evidence="6 8" id="KW-0949">S-adenosyl-L-methionine</keyword>
<evidence type="ECO:0000256" key="5">
    <source>
        <dbReference type="ARBA" id="ARBA00022679"/>
    </source>
</evidence>
<evidence type="ECO:0000313" key="10">
    <source>
        <dbReference type="EMBL" id="MDI9238161.1"/>
    </source>
</evidence>
<evidence type="ECO:0000256" key="6">
    <source>
        <dbReference type="ARBA" id="ARBA00022691"/>
    </source>
</evidence>
<evidence type="ECO:0000313" key="11">
    <source>
        <dbReference type="Proteomes" id="UP001321580"/>
    </source>
</evidence>
<keyword evidence="11" id="KW-1185">Reference proteome</keyword>
<comment type="function">
    <text evidence="8">Converts the free carboxyl group of a malonyl-thioester to its methyl ester by transfer of a methyl group from S-adenosyl-L-methionine (SAM). It allows to synthesize pimeloyl-ACP via the fatty acid synthetic pathway.</text>
</comment>
<organism evidence="10 11">
    <name type="scientific">Lysobacter stagni</name>
    <dbReference type="NCBI Taxonomy" id="3045172"/>
    <lineage>
        <taxon>Bacteria</taxon>
        <taxon>Pseudomonadati</taxon>
        <taxon>Pseudomonadota</taxon>
        <taxon>Gammaproteobacteria</taxon>
        <taxon>Lysobacterales</taxon>
        <taxon>Lysobacteraceae</taxon>
        <taxon>Lysobacter</taxon>
    </lineage>
</organism>
<sequence>MTDTFDHRQVRRAFSRAAHGYDDAAALQREVASRLMEQLDYLDDPALDRAPPQVVLDIGCGPGHASVAMQKRWPKAQVLALDLALPMLRETRHNAGGWRPFARRPDALCADARALPLRDASVDILFSNLCLQWVEDLPAVFAGFRRVLKPDGLLLVSTFGLDTLHELRGAFAQADNAPHVSPFVSIAQFGDALIAAGFKNPVLDRDEFVMGHDDLPGLMRELRTLGATNAMSERRRSLTGRARFARAADAYEPWRRDGRLPATWEVIYAHAWGPQPGQPIRVGGVDEVHVPVSGIRIRKRP</sequence>
<dbReference type="GO" id="GO:0032259">
    <property type="term" value="P:methylation"/>
    <property type="evidence" value="ECO:0007669"/>
    <property type="project" value="UniProtKB-KW"/>
</dbReference>
<dbReference type="HAMAP" id="MF_00835">
    <property type="entry name" value="BioC"/>
    <property type="match status" value="1"/>
</dbReference>
<proteinExistence type="inferred from homology"/>
<keyword evidence="5 8" id="KW-0808">Transferase</keyword>
<comment type="caution">
    <text evidence="10">The sequence shown here is derived from an EMBL/GenBank/DDBJ whole genome shotgun (WGS) entry which is preliminary data.</text>
</comment>
<keyword evidence="7 8" id="KW-0093">Biotin biosynthesis</keyword>
<comment type="pathway">
    <text evidence="2 8">Cofactor biosynthesis; biotin biosynthesis.</text>
</comment>
<dbReference type="InterPro" id="IPR050602">
    <property type="entry name" value="Malonyl-ACP_OMT"/>
</dbReference>
<dbReference type="Proteomes" id="UP001321580">
    <property type="component" value="Unassembled WGS sequence"/>
</dbReference>
<dbReference type="PANTHER" id="PTHR13090">
    <property type="entry name" value="ARGININE-HYDROXYLASE NDUFAF5, MITOCHONDRIAL"/>
    <property type="match status" value="1"/>
</dbReference>
<dbReference type="InterPro" id="IPR013216">
    <property type="entry name" value="Methyltransf_11"/>
</dbReference>
<evidence type="ECO:0000256" key="7">
    <source>
        <dbReference type="ARBA" id="ARBA00022756"/>
    </source>
</evidence>
<accession>A0ABT6XDE8</accession>
<comment type="similarity">
    <text evidence="8">Belongs to the methyltransferase superfamily.</text>
</comment>
<keyword evidence="4 8" id="KW-0489">Methyltransferase</keyword>
<evidence type="ECO:0000256" key="3">
    <source>
        <dbReference type="ARBA" id="ARBA00012327"/>
    </source>
</evidence>
<dbReference type="InterPro" id="IPR029063">
    <property type="entry name" value="SAM-dependent_MTases_sf"/>
</dbReference>
<dbReference type="InterPro" id="IPR011814">
    <property type="entry name" value="BioC"/>
</dbReference>
<evidence type="ECO:0000256" key="8">
    <source>
        <dbReference type="HAMAP-Rule" id="MF_00835"/>
    </source>
</evidence>
<dbReference type="EC" id="2.1.1.197" evidence="3 8"/>
<protein>
    <recommendedName>
        <fullName evidence="3 8">Malonyl-[acyl-carrier protein] O-methyltransferase</fullName>
        <shortName evidence="8">Malonyl-ACP O-methyltransferase</shortName>
        <ecNumber evidence="3 8">2.1.1.197</ecNumber>
    </recommendedName>
    <alternativeName>
        <fullName evidence="8">Biotin synthesis protein BioC</fullName>
    </alternativeName>
</protein>
<dbReference type="Pfam" id="PF08241">
    <property type="entry name" value="Methyltransf_11"/>
    <property type="match status" value="1"/>
</dbReference>
<dbReference type="CDD" id="cd02440">
    <property type="entry name" value="AdoMet_MTases"/>
    <property type="match status" value="1"/>
</dbReference>
<dbReference type="EMBL" id="JASGBI010000001">
    <property type="protein sequence ID" value="MDI9238161.1"/>
    <property type="molecule type" value="Genomic_DNA"/>
</dbReference>